<dbReference type="PANTHER" id="PTHR47765">
    <property type="entry name" value="3'-5' EXONUCLEASE DOMAIN-CONTAINING PROTEIN"/>
    <property type="match status" value="1"/>
</dbReference>
<gene>
    <name evidence="2" type="ORF">PJIAN_4154</name>
</gene>
<dbReference type="InterPro" id="IPR012337">
    <property type="entry name" value="RNaseH-like_sf"/>
</dbReference>
<dbReference type="Proteomes" id="UP000076586">
    <property type="component" value="Unassembled WGS sequence"/>
</dbReference>
<dbReference type="GO" id="GO:0008408">
    <property type="term" value="F:3'-5' exonuclease activity"/>
    <property type="evidence" value="ECO:0007669"/>
    <property type="project" value="InterPro"/>
</dbReference>
<dbReference type="Pfam" id="PF01612">
    <property type="entry name" value="DNA_pol_A_exo1"/>
    <property type="match status" value="1"/>
</dbReference>
<keyword evidence="3" id="KW-1185">Reference proteome</keyword>
<dbReference type="AlphaFoldDB" id="A0A161LF81"/>
<sequence length="192" mass="21670">MTYQASISKESIAGLPTAAFDGKIIVVHSVEELEYAIAYLSAHKLIGFDTETKPSFSRGQTHKVALLQLSTDEICFLIRLNEIGFPQVLVELLNNIDVKKVGLSLRDDFKALSRRAHIHADSFIDLQNVVQEYGIKDQSLQKIYAILFGKRISKSQRLSNWEASELTQAQQLYAATDAWACHQIYQKLKQDV</sequence>
<dbReference type="GO" id="GO:0003676">
    <property type="term" value="F:nucleic acid binding"/>
    <property type="evidence" value="ECO:0007669"/>
    <property type="project" value="InterPro"/>
</dbReference>
<dbReference type="InterPro" id="IPR036397">
    <property type="entry name" value="RNaseH_sf"/>
</dbReference>
<reference evidence="3" key="1">
    <citation type="submission" date="2016-04" db="EMBL/GenBank/DDBJ databases">
        <title>Draft genome sequence of Paludibacter jiangxiensis strain NM7.</title>
        <authorList>
            <person name="Qiu Y."/>
            <person name="Matsuura N."/>
            <person name="Ohashi A."/>
            <person name="Tourlousse M.D."/>
            <person name="Sekiguchi Y."/>
        </authorList>
    </citation>
    <scope>NUCLEOTIDE SEQUENCE [LARGE SCALE GENOMIC DNA]</scope>
    <source>
        <strain evidence="3">NM7</strain>
    </source>
</reference>
<name>A0A161LF81_9BACT</name>
<dbReference type="Gene3D" id="3.30.420.10">
    <property type="entry name" value="Ribonuclease H-like superfamily/Ribonuclease H"/>
    <property type="match status" value="1"/>
</dbReference>
<evidence type="ECO:0000313" key="2">
    <source>
        <dbReference type="EMBL" id="GAT63615.1"/>
    </source>
</evidence>
<dbReference type="EMBL" id="BDCR01000004">
    <property type="protein sequence ID" value="GAT63615.1"/>
    <property type="molecule type" value="Genomic_DNA"/>
</dbReference>
<comment type="caution">
    <text evidence="2">The sequence shown here is derived from an EMBL/GenBank/DDBJ whole genome shotgun (WGS) entry which is preliminary data.</text>
</comment>
<dbReference type="GO" id="GO:0006139">
    <property type="term" value="P:nucleobase-containing compound metabolic process"/>
    <property type="evidence" value="ECO:0007669"/>
    <property type="project" value="InterPro"/>
</dbReference>
<protein>
    <submittedName>
        <fullName evidence="2">3'-5' exonuclease</fullName>
    </submittedName>
</protein>
<feature type="domain" description="3'-5' exonuclease" evidence="1">
    <location>
        <begin position="24"/>
        <end position="192"/>
    </location>
</feature>
<evidence type="ECO:0000259" key="1">
    <source>
        <dbReference type="SMART" id="SM00474"/>
    </source>
</evidence>
<organism evidence="2 3">
    <name type="scientific">Paludibacter jiangxiensis</name>
    <dbReference type="NCBI Taxonomy" id="681398"/>
    <lineage>
        <taxon>Bacteria</taxon>
        <taxon>Pseudomonadati</taxon>
        <taxon>Bacteroidota</taxon>
        <taxon>Bacteroidia</taxon>
        <taxon>Bacteroidales</taxon>
        <taxon>Paludibacteraceae</taxon>
        <taxon>Paludibacter</taxon>
    </lineage>
</organism>
<accession>A0A161LF81</accession>
<dbReference type="STRING" id="681398.PJIAN_4154"/>
<keyword evidence="2" id="KW-0269">Exonuclease</keyword>
<dbReference type="InterPro" id="IPR052408">
    <property type="entry name" value="Exonuclease_MUT-7-like"/>
</dbReference>
<dbReference type="PANTHER" id="PTHR47765:SF2">
    <property type="entry name" value="EXONUCLEASE MUT-7 HOMOLOG"/>
    <property type="match status" value="1"/>
</dbReference>
<proteinExistence type="predicted"/>
<dbReference type="CDD" id="cd06141">
    <property type="entry name" value="WRN_exo"/>
    <property type="match status" value="1"/>
</dbReference>
<dbReference type="InterPro" id="IPR002562">
    <property type="entry name" value="3'-5'_exonuclease_dom"/>
</dbReference>
<keyword evidence="2" id="KW-0378">Hydrolase</keyword>
<dbReference type="OrthoDB" id="9793333at2"/>
<keyword evidence="2" id="KW-0540">Nuclease</keyword>
<dbReference type="RefSeq" id="WP_068705000.1">
    <property type="nucleotide sequence ID" value="NZ_BDCR01000004.1"/>
</dbReference>
<reference evidence="3" key="2">
    <citation type="journal article" date="2017" name="Genome Announc.">
        <title>Draft genome sequence of Paludibacter jiangxiensis NM7(T), a propionate-producing fermentative bacterium.</title>
        <authorList>
            <person name="Qiu Y.-L."/>
            <person name="Tourlousse D.M."/>
            <person name="Matsuura N."/>
            <person name="Ohashi A."/>
            <person name="Sekiguchi Y."/>
        </authorList>
    </citation>
    <scope>NUCLEOTIDE SEQUENCE [LARGE SCALE GENOMIC DNA]</scope>
    <source>
        <strain evidence="3">NM7</strain>
    </source>
</reference>
<dbReference type="SUPFAM" id="SSF53098">
    <property type="entry name" value="Ribonuclease H-like"/>
    <property type="match status" value="1"/>
</dbReference>
<dbReference type="SMART" id="SM00474">
    <property type="entry name" value="35EXOc"/>
    <property type="match status" value="1"/>
</dbReference>
<evidence type="ECO:0000313" key="3">
    <source>
        <dbReference type="Proteomes" id="UP000076586"/>
    </source>
</evidence>